<keyword evidence="2" id="KW-1185">Reference proteome</keyword>
<gene>
    <name evidence="1" type="ORF">ALTATR162_LOCUS11384</name>
</gene>
<dbReference type="RefSeq" id="XP_043174961.1">
    <property type="nucleotide sequence ID" value="XM_043319026.1"/>
</dbReference>
<dbReference type="AlphaFoldDB" id="A0A8J2INW4"/>
<dbReference type="Proteomes" id="UP000676310">
    <property type="component" value="Unassembled WGS sequence"/>
</dbReference>
<protein>
    <submittedName>
        <fullName evidence="1">Uncharacterized protein</fullName>
    </submittedName>
</protein>
<dbReference type="GeneID" id="67011650"/>
<reference evidence="1" key="1">
    <citation type="submission" date="2021-05" db="EMBL/GenBank/DDBJ databases">
        <authorList>
            <person name="Stam R."/>
        </authorList>
    </citation>
    <scope>NUCLEOTIDE SEQUENCE</scope>
    <source>
        <strain evidence="1">CS162</strain>
    </source>
</reference>
<accession>A0A8J2INW4</accession>
<dbReference type="EMBL" id="CAJRGZ010000030">
    <property type="protein sequence ID" value="CAG5185715.1"/>
    <property type="molecule type" value="Genomic_DNA"/>
</dbReference>
<sequence>MANSKNTDFTGNLQGVALDGHCAPLNADADSFVAQLVPPPAPAGPFTIDIAVESSTPQANPSRPQFLKSITINAVKEDEWNSTVLPYIRLLSFTVASTTDVFFIGAMLIALPSLVNSILKIDISGFHWFSGISDNRRSNPFMVLASNLPSLREMHLTLHTSMMTDSKWGERQLFELERTDPDQAKERRVRSVSEITGRYGMALIFRSSALEYIRLVYIKSEMVTAFVVEGNLEVVLTNLRNWLVQGFREQGREIVVELSLAA</sequence>
<comment type="caution">
    <text evidence="1">The sequence shown here is derived from an EMBL/GenBank/DDBJ whole genome shotgun (WGS) entry which is preliminary data.</text>
</comment>
<organism evidence="1 2">
    <name type="scientific">Alternaria atra</name>
    <dbReference type="NCBI Taxonomy" id="119953"/>
    <lineage>
        <taxon>Eukaryota</taxon>
        <taxon>Fungi</taxon>
        <taxon>Dikarya</taxon>
        <taxon>Ascomycota</taxon>
        <taxon>Pezizomycotina</taxon>
        <taxon>Dothideomycetes</taxon>
        <taxon>Pleosporomycetidae</taxon>
        <taxon>Pleosporales</taxon>
        <taxon>Pleosporineae</taxon>
        <taxon>Pleosporaceae</taxon>
        <taxon>Alternaria</taxon>
        <taxon>Alternaria sect. Ulocladioides</taxon>
    </lineage>
</organism>
<evidence type="ECO:0000313" key="1">
    <source>
        <dbReference type="EMBL" id="CAG5185715.1"/>
    </source>
</evidence>
<name>A0A8J2INW4_9PLEO</name>
<dbReference type="OrthoDB" id="3794650at2759"/>
<evidence type="ECO:0000313" key="2">
    <source>
        <dbReference type="Proteomes" id="UP000676310"/>
    </source>
</evidence>
<proteinExistence type="predicted"/>